<proteinExistence type="predicted"/>
<gene>
    <name evidence="1" type="ORF">EEDITHA_LOCUS7355</name>
</gene>
<comment type="caution">
    <text evidence="1">The sequence shown here is derived from an EMBL/GenBank/DDBJ whole genome shotgun (WGS) entry which is preliminary data.</text>
</comment>
<organism evidence="1 2">
    <name type="scientific">Euphydryas editha</name>
    <name type="common">Edith's checkerspot</name>
    <dbReference type="NCBI Taxonomy" id="104508"/>
    <lineage>
        <taxon>Eukaryota</taxon>
        <taxon>Metazoa</taxon>
        <taxon>Ecdysozoa</taxon>
        <taxon>Arthropoda</taxon>
        <taxon>Hexapoda</taxon>
        <taxon>Insecta</taxon>
        <taxon>Pterygota</taxon>
        <taxon>Neoptera</taxon>
        <taxon>Endopterygota</taxon>
        <taxon>Lepidoptera</taxon>
        <taxon>Glossata</taxon>
        <taxon>Ditrysia</taxon>
        <taxon>Papilionoidea</taxon>
        <taxon>Nymphalidae</taxon>
        <taxon>Nymphalinae</taxon>
        <taxon>Euphydryas</taxon>
    </lineage>
</organism>
<sequence>MATRWLCCSVALETRGVVFAEHVGAAPVSDRAPGHPCPLVVRLAHAEHEARAAAVSARAARPGSGRRRAAWRLQSA</sequence>
<name>A0AAU9U151_EUPED</name>
<reference evidence="1" key="1">
    <citation type="submission" date="2022-03" db="EMBL/GenBank/DDBJ databases">
        <authorList>
            <person name="Tunstrom K."/>
        </authorList>
    </citation>
    <scope>NUCLEOTIDE SEQUENCE</scope>
</reference>
<evidence type="ECO:0000313" key="1">
    <source>
        <dbReference type="EMBL" id="CAH2091492.1"/>
    </source>
</evidence>
<dbReference type="AlphaFoldDB" id="A0AAU9U151"/>
<accession>A0AAU9U151</accession>
<evidence type="ECO:0000313" key="2">
    <source>
        <dbReference type="Proteomes" id="UP001153954"/>
    </source>
</evidence>
<dbReference type="EMBL" id="CAKOGL010000010">
    <property type="protein sequence ID" value="CAH2091492.1"/>
    <property type="molecule type" value="Genomic_DNA"/>
</dbReference>
<keyword evidence="2" id="KW-1185">Reference proteome</keyword>
<dbReference type="Proteomes" id="UP001153954">
    <property type="component" value="Unassembled WGS sequence"/>
</dbReference>
<protein>
    <submittedName>
        <fullName evidence="1">Uncharacterized protein</fullName>
    </submittedName>
</protein>